<sequence>MLIGVLALSGSLGSESWSPQCFVVFIISHCLIKSHSCENTGFYQPPRKNLFRQRGMSQAAPSNVRVSIKICCSCTVKKDDGQICSQLWFWLRNEFDCYLSARSIWASGFKEMDFVLLLQGPNYNKEHAFDLPVMGYLKNDAVRCKTPSPDLAADTDKVGHMARLGKIVDNHYQCEALAIYDTLL</sequence>
<gene>
    <name evidence="1" type="ORF">B0J13DRAFT_313658</name>
</gene>
<protein>
    <submittedName>
        <fullName evidence="1">Uncharacterized protein</fullName>
    </submittedName>
</protein>
<reference evidence="1" key="1">
    <citation type="journal article" date="2021" name="Nat. Commun.">
        <title>Genetic determinants of endophytism in the Arabidopsis root mycobiome.</title>
        <authorList>
            <person name="Mesny F."/>
            <person name="Miyauchi S."/>
            <person name="Thiergart T."/>
            <person name="Pickel B."/>
            <person name="Atanasova L."/>
            <person name="Karlsson M."/>
            <person name="Huettel B."/>
            <person name="Barry K.W."/>
            <person name="Haridas S."/>
            <person name="Chen C."/>
            <person name="Bauer D."/>
            <person name="Andreopoulos W."/>
            <person name="Pangilinan J."/>
            <person name="LaButti K."/>
            <person name="Riley R."/>
            <person name="Lipzen A."/>
            <person name="Clum A."/>
            <person name="Drula E."/>
            <person name="Henrissat B."/>
            <person name="Kohler A."/>
            <person name="Grigoriev I.V."/>
            <person name="Martin F.M."/>
            <person name="Hacquard S."/>
        </authorList>
    </citation>
    <scope>NUCLEOTIDE SEQUENCE</scope>
    <source>
        <strain evidence="1">MPI-CAGE-AT-0021</strain>
    </source>
</reference>
<dbReference type="AlphaFoldDB" id="A0A9P9F0R3"/>
<evidence type="ECO:0000313" key="2">
    <source>
        <dbReference type="Proteomes" id="UP000717696"/>
    </source>
</evidence>
<evidence type="ECO:0000313" key="1">
    <source>
        <dbReference type="EMBL" id="KAH7149726.1"/>
    </source>
</evidence>
<proteinExistence type="predicted"/>
<organism evidence="1 2">
    <name type="scientific">Dactylonectria estremocensis</name>
    <dbReference type="NCBI Taxonomy" id="1079267"/>
    <lineage>
        <taxon>Eukaryota</taxon>
        <taxon>Fungi</taxon>
        <taxon>Dikarya</taxon>
        <taxon>Ascomycota</taxon>
        <taxon>Pezizomycotina</taxon>
        <taxon>Sordariomycetes</taxon>
        <taxon>Hypocreomycetidae</taxon>
        <taxon>Hypocreales</taxon>
        <taxon>Nectriaceae</taxon>
        <taxon>Dactylonectria</taxon>
    </lineage>
</organism>
<dbReference type="Proteomes" id="UP000717696">
    <property type="component" value="Unassembled WGS sequence"/>
</dbReference>
<accession>A0A9P9F0R3</accession>
<keyword evidence="2" id="KW-1185">Reference proteome</keyword>
<dbReference type="EMBL" id="JAGMUU010000007">
    <property type="protein sequence ID" value="KAH7149726.1"/>
    <property type="molecule type" value="Genomic_DNA"/>
</dbReference>
<comment type="caution">
    <text evidence="1">The sequence shown here is derived from an EMBL/GenBank/DDBJ whole genome shotgun (WGS) entry which is preliminary data.</text>
</comment>
<name>A0A9P9F0R3_9HYPO</name>